<gene>
    <name evidence="1" type="ORF">XELAEV_18004343mg</name>
</gene>
<reference evidence="1" key="1">
    <citation type="submission" date="2016-05" db="EMBL/GenBank/DDBJ databases">
        <title>WGS assembly of Xenopus laevis.</title>
        <authorList>
            <person name="Session A."/>
            <person name="Uno Y."/>
            <person name="Kwon T."/>
            <person name="Chapman J."/>
            <person name="Toyoda A."/>
            <person name="Takahashi S."/>
            <person name="Fukui A."/>
            <person name="Hikosaka A."/>
            <person name="Putnam N."/>
            <person name="Stites J."/>
            <person name="Van Heeringen S."/>
            <person name="Quigley I."/>
            <person name="Heinz S."/>
            <person name="Hellsten U."/>
            <person name="Lyons J."/>
            <person name="Suzuki A."/>
            <person name="Kondo M."/>
            <person name="Ogino H."/>
            <person name="Ochi H."/>
            <person name="Bogdanovic O."/>
            <person name="Lister R."/>
            <person name="Georgiou G."/>
            <person name="Paranjpe S."/>
            <person name="Van Kruijsbergen I."/>
            <person name="Mozaffari S."/>
            <person name="Shu S."/>
            <person name="Schmutz J."/>
            <person name="Jenkins J."/>
            <person name="Grimwood J."/>
            <person name="Carlson J."/>
            <person name="Mitros T."/>
            <person name="Simakov O."/>
            <person name="Heald R."/>
            <person name="Miller K."/>
            <person name="Haudenschild C."/>
            <person name="Kuroki Y."/>
            <person name="Tanaka T."/>
            <person name="Michiue T."/>
            <person name="Watanabe M."/>
            <person name="Kinoshita T."/>
            <person name="Ohta Y."/>
            <person name="Mawaribuchi S."/>
            <person name="Suzuki Y."/>
            <person name="Haramoto Y."/>
            <person name="Yamamoto T."/>
            <person name="Takagi C."/>
            <person name="Kitzman J."/>
            <person name="Shendure J."/>
            <person name="Nakayama T."/>
            <person name="Izutsu Y."/>
            <person name="Robert J."/>
            <person name="Dichmann D."/>
            <person name="Flajnik M."/>
            <person name="Houston D."/>
            <person name="Marcotte E."/>
            <person name="Wallingford J."/>
            <person name="Ito Y."/>
            <person name="Asashima M."/>
            <person name="Ueno N."/>
            <person name="Matsuda Y."/>
            <person name="Jan Veenstra G."/>
            <person name="Fujiyama A."/>
            <person name="Harland R."/>
            <person name="Taira M."/>
            <person name="Rokhsar D.S."/>
        </authorList>
    </citation>
    <scope>NUCLEOTIDE SEQUENCE</scope>
    <source>
        <strain evidence="1">J</strain>
        <tissue evidence="1">Blood</tissue>
    </source>
</reference>
<evidence type="ECO:0000313" key="1">
    <source>
        <dbReference type="EMBL" id="OCT56815.1"/>
    </source>
</evidence>
<dbReference type="Proteomes" id="UP000694892">
    <property type="component" value="Unassembled WGS sequence"/>
</dbReference>
<accession>A0A974BRA3</accession>
<organism evidence="1">
    <name type="scientific">Xenopus laevis</name>
    <name type="common">African clawed frog</name>
    <dbReference type="NCBI Taxonomy" id="8355"/>
    <lineage>
        <taxon>Eukaryota</taxon>
        <taxon>Metazoa</taxon>
        <taxon>Chordata</taxon>
        <taxon>Craniata</taxon>
        <taxon>Vertebrata</taxon>
        <taxon>Euteleostomi</taxon>
        <taxon>Amphibia</taxon>
        <taxon>Batrachia</taxon>
        <taxon>Anura</taxon>
        <taxon>Pipoidea</taxon>
        <taxon>Pipidae</taxon>
        <taxon>Xenopodinae</taxon>
        <taxon>Xenopus</taxon>
        <taxon>Xenopus</taxon>
    </lineage>
</organism>
<dbReference type="AlphaFoldDB" id="A0A974BRA3"/>
<protein>
    <submittedName>
        <fullName evidence="1">Uncharacterized protein</fullName>
    </submittedName>
</protein>
<proteinExistence type="predicted"/>
<sequence length="145" mass="16829">MGTMQGMLGKDSYEDVQDVQRLLEKDIQTEQGMLEGSKEVLFRTKMVHKVLQEDSIQADGKGMPKVLLINIKSSRIKQHIQLCKKQTPLYKRPQETVTKWMYYLVAMGIREEEVGPGPDISPSFFIEVIWTLKKQSRLTLTWWTP</sequence>
<dbReference type="EMBL" id="KV467247">
    <property type="protein sequence ID" value="OCT56815.1"/>
    <property type="molecule type" value="Genomic_DNA"/>
</dbReference>
<name>A0A974BRA3_XENLA</name>